<evidence type="ECO:0000313" key="2">
    <source>
        <dbReference type="Proteomes" id="UP000282311"/>
    </source>
</evidence>
<dbReference type="InterPro" id="IPR015943">
    <property type="entry name" value="WD40/YVTN_repeat-like_dom_sf"/>
</dbReference>
<sequence>MHVSLGSSEYLGEPVLCRLGQAVAAGRNRSGALELYFASNGNPATFYVLDLIEGRIRFSFDLPGSDAVWAMAIGMDGCVYFSGTSDGVVYRYCPESKQVDPVAAAAEDPFFWDMRPGPDGTIVSATYPRSKLFEYDPATGRFTDLGRMSEEDQYARGVAVTAEGIYAGIGSTIRLIRLDRRTGEKDELPLDGFSGEKGFIDRVWAINDTLFVSVDQQQIVVYDEPGRQITARLPGAGCIVQAPDGEDSFYYVSESKLRLYDKTTNRIVTLCDMPGMNSSAKMKLMQWMTFSDAEWAGIEARLLSGCAEAESRFGNPAGKPVLVLVSCYADIWYYNPQTNELLHGVLDIPPKPLSIQAMDTDEDGLLYIGGYHRGLCVYSPAERSAIAQVPAFPQIEGIGFLNKNVYFGTYTKANVYVYDKSKPLTMMPDDRMKEANPRLAFPIGHRQDRPFTLTSGNNRLYIGTIPDYGLNSGALTVYNEPEREWAVYPDVAPNLSIVGLASKDDLLYVGTSIWGGLGRDPVEDVAHLFIWDTVKREVVKRFVPDIPALDLPPRMIGELSVGPDGHIWGAVDGTLFVMEPVSGKVLRSVRVSESKYYGKFRPVYLRWGEDGLLYTALARKLVIVDPSTLEYKIVDHGPLSLMTLGRDGYIYYAKSSRLYRMAVAPAAGSVDCDMTSVIG</sequence>
<dbReference type="AlphaFoldDB" id="A0A3B0BTL0"/>
<comment type="caution">
    <text evidence="1">The sequence shown here is derived from an EMBL/GenBank/DDBJ whole genome shotgun (WGS) entry which is preliminary data.</text>
</comment>
<proteinExistence type="predicted"/>
<dbReference type="SUPFAM" id="SSF50998">
    <property type="entry name" value="Quinoprotein alcohol dehydrogenase-like"/>
    <property type="match status" value="1"/>
</dbReference>
<evidence type="ECO:0000313" key="1">
    <source>
        <dbReference type="EMBL" id="RKN74966.1"/>
    </source>
</evidence>
<evidence type="ECO:0008006" key="3">
    <source>
        <dbReference type="Google" id="ProtNLM"/>
    </source>
</evidence>
<name>A0A3B0BTL0_9BACL</name>
<dbReference type="EMBL" id="RBAH01000023">
    <property type="protein sequence ID" value="RKN74966.1"/>
    <property type="molecule type" value="Genomic_DNA"/>
</dbReference>
<dbReference type="SUPFAM" id="SSF50969">
    <property type="entry name" value="YVTN repeat-like/Quinoprotein amine dehydrogenase"/>
    <property type="match status" value="1"/>
</dbReference>
<dbReference type="InterPro" id="IPR011047">
    <property type="entry name" value="Quinoprotein_ADH-like_sf"/>
</dbReference>
<dbReference type="OrthoDB" id="843723at2"/>
<protein>
    <recommendedName>
        <fullName evidence="3">WD40 repeat domain-containing protein</fullName>
    </recommendedName>
</protein>
<dbReference type="InterPro" id="IPR011044">
    <property type="entry name" value="Quino_amine_DH_bsu"/>
</dbReference>
<reference evidence="1 2" key="1">
    <citation type="journal article" date="2007" name="Int. J. Syst. Evol. Microbiol.">
        <title>Paenibacillus ginsengarvi sp. nov., isolated from soil from ginseng cultivation.</title>
        <authorList>
            <person name="Yoon M.H."/>
            <person name="Ten L.N."/>
            <person name="Im W.T."/>
        </authorList>
    </citation>
    <scope>NUCLEOTIDE SEQUENCE [LARGE SCALE GENOMIC DNA]</scope>
    <source>
        <strain evidence="1 2">KCTC 13059</strain>
    </source>
</reference>
<accession>A0A3B0BTL0</accession>
<keyword evidence="2" id="KW-1185">Reference proteome</keyword>
<organism evidence="1 2">
    <name type="scientific">Paenibacillus ginsengarvi</name>
    <dbReference type="NCBI Taxonomy" id="400777"/>
    <lineage>
        <taxon>Bacteria</taxon>
        <taxon>Bacillati</taxon>
        <taxon>Bacillota</taxon>
        <taxon>Bacilli</taxon>
        <taxon>Bacillales</taxon>
        <taxon>Paenibacillaceae</taxon>
        <taxon>Paenibacillus</taxon>
    </lineage>
</organism>
<dbReference type="Proteomes" id="UP000282311">
    <property type="component" value="Unassembled WGS sequence"/>
</dbReference>
<dbReference type="Gene3D" id="2.130.10.10">
    <property type="entry name" value="YVTN repeat-like/Quinoprotein amine dehydrogenase"/>
    <property type="match status" value="1"/>
</dbReference>
<gene>
    <name evidence="1" type="ORF">D7M11_25850</name>
</gene>